<dbReference type="SUPFAM" id="SSF54001">
    <property type="entry name" value="Cysteine proteinases"/>
    <property type="match status" value="1"/>
</dbReference>
<dbReference type="Gene3D" id="6.10.140.2220">
    <property type="match status" value="1"/>
</dbReference>
<dbReference type="SUPFAM" id="SSF144232">
    <property type="entry name" value="HIT/MYND zinc finger-like"/>
    <property type="match status" value="1"/>
</dbReference>
<keyword evidence="6 11" id="KW-0863">Zinc-finger</keyword>
<feature type="region of interest" description="Disordered" evidence="12">
    <location>
        <begin position="531"/>
        <end position="630"/>
    </location>
</feature>
<evidence type="ECO:0000256" key="4">
    <source>
        <dbReference type="ARBA" id="ARBA00022670"/>
    </source>
</evidence>
<dbReference type="GO" id="GO:0008270">
    <property type="term" value="F:zinc ion binding"/>
    <property type="evidence" value="ECO:0007669"/>
    <property type="project" value="UniProtKB-KW"/>
</dbReference>
<keyword evidence="13" id="KW-1133">Transmembrane helix</keyword>
<dbReference type="Gene3D" id="3.90.70.10">
    <property type="entry name" value="Cysteine proteinases"/>
    <property type="match status" value="1"/>
</dbReference>
<dbReference type="PANTHER" id="PTHR24006:SF930">
    <property type="entry name" value="UBIQUITIN-SPECIFIC PROTEASE 17-RELATED"/>
    <property type="match status" value="1"/>
</dbReference>
<feature type="compositionally biased region" description="Polar residues" evidence="12">
    <location>
        <begin position="615"/>
        <end position="630"/>
    </location>
</feature>
<dbReference type="GO" id="GO:0005829">
    <property type="term" value="C:cytosol"/>
    <property type="evidence" value="ECO:0000318"/>
    <property type="project" value="GO_Central"/>
</dbReference>
<accession>A0A251VI23</accession>
<keyword evidence="4 16" id="KW-0645">Protease</keyword>
<comment type="similarity">
    <text evidence="2">Belongs to the peptidase C19 family.</text>
</comment>
<feature type="domain" description="USP" evidence="14">
    <location>
        <begin position="687"/>
        <end position="992"/>
    </location>
</feature>
<feature type="compositionally biased region" description="Polar residues" evidence="12">
    <location>
        <begin position="479"/>
        <end position="503"/>
    </location>
</feature>
<dbReference type="FunCoup" id="A0A251VI23">
    <property type="interactions" value="3049"/>
</dbReference>
<keyword evidence="10" id="KW-0862">Zinc</keyword>
<evidence type="ECO:0000256" key="10">
    <source>
        <dbReference type="ARBA" id="ARBA00022833"/>
    </source>
</evidence>
<keyword evidence="8" id="KW-0378">Hydrolase</keyword>
<sequence length="1172" mass="129685">MYGRRGLGFPSPVVVVAVVVVVVIVVVFRWKWRQAVVRSEEVRRLLVSASEESSRVEFEAKEECYYVGNVAPVARVSVSSYGSGRVGLPVKAVYQCAVCFRPTNTRCAKCKAVRYCSGKCQIVHWRQGHKEECRPYVAVTQINNARHSSNRQGDHKDHSDSFDTEAKQTATPAEPKSPLSYEGPFVFSTPTNFSTGVTFENLETVKSAHGIPLSPARKSTGLSDNNKKTSILSDEDNSSFWTDNGSNNQKTSILSDEDTRSGTSNSSFWTDEGSNESSLPSDVSSHHASTAARYSEVPGKSDVFCNTSTAPDMSKSSEVVSSSAKASDAYSTTVTSGSISHSTKPVKVVDDDNRNIATCSSQLTEASKFRESKNSLSDVPSHRASTAERYSKVSEKTNDVSSSTKASDAYSTTVTSGSISRSTKPVKVVDDDNHNIATCSSQLTEASKFRESKNSLSDVPSHRASTAERYSKVSEKSNDVSSSTKASDTYSTTVTSGNISHSTKPVKFVDDDNHNIATCSSQLTQASKFRESKNSLSDVPSHRASTAERYSKVSEKSNDVFCNKSTTPDTSKSRDVVSSSPRASDTYLTTVTSRNTSHRTKPMKVVDDVGHSHRTTTSASQLAEASRSGTKTSKSKVVDYLKSSKLSRQESLEGLNNTSPNYSFKGLFPYEMFIKLYNWKHVELQPCGLKNCGNSCYANAVLQCLIYTPPLTAYLLEGLHSKACDKRGWCFTCEFESLVKKAKDGISPLSPIRMLTHIENVGSNLGHGKEEDAHEFLRYVIDALQSVCIKESKRKSLNSLEEETTLIGLTFGGYLRSKIMCMKCGGKSEQHERMMDLTVEIEGDVRTLEEALYMFTSTEILDGENKYKCNRCKSYEKAKKKFTLLEAPNVLTIALKRFQSGKFGKLNKSVRFPEILDMAPYVSGTSDKSPIYSLYGVVVHVDTMNAAFSGHYVSYVKNFQNRWFKFDDSIVKEVDLHHVLTKGAYMLLYARCSPRAPRSIRSSIIHHHHHHDPRKQEIPPSFVSKPHSIAPWETHSYQPPPVHHRSLEEESFSSDNSGFFSESCSCSTDSTYRDLSSIEDHIPGDWEPDYHKTTNFNSSDSDTSSSSSFPSPLYSRLSQLYSSTANAEEDRKLSKVCRNLGCSCNSCRLTNCDRLGGRATYLPSRPSVTLRR</sequence>
<dbReference type="Pfam" id="PF01753">
    <property type="entry name" value="zf-MYND"/>
    <property type="match status" value="1"/>
</dbReference>
<keyword evidence="17" id="KW-1185">Reference proteome</keyword>
<feature type="compositionally biased region" description="Polar residues" evidence="12">
    <location>
        <begin position="275"/>
        <end position="288"/>
    </location>
</feature>
<dbReference type="InParanoid" id="A0A251VI23"/>
<keyword evidence="13" id="KW-0812">Transmembrane</keyword>
<dbReference type="Proteomes" id="UP000215914">
    <property type="component" value="Chromosome 2"/>
</dbReference>
<dbReference type="InterPro" id="IPR001394">
    <property type="entry name" value="Peptidase_C19_UCH"/>
</dbReference>
<dbReference type="InterPro" id="IPR002893">
    <property type="entry name" value="Znf_MYND"/>
</dbReference>
<evidence type="ECO:0000256" key="7">
    <source>
        <dbReference type="ARBA" id="ARBA00022786"/>
    </source>
</evidence>
<evidence type="ECO:0000256" key="6">
    <source>
        <dbReference type="ARBA" id="ARBA00022771"/>
    </source>
</evidence>
<dbReference type="OrthoDB" id="420187at2759"/>
<keyword evidence="5" id="KW-0479">Metal-binding</keyword>
<keyword evidence="9" id="KW-0788">Thiol protease</keyword>
<evidence type="ECO:0000256" key="12">
    <source>
        <dbReference type="SAM" id="MobiDB-lite"/>
    </source>
</evidence>
<dbReference type="PROSITE" id="PS50235">
    <property type="entry name" value="USP_3"/>
    <property type="match status" value="1"/>
</dbReference>
<feature type="compositionally biased region" description="Basic and acidic residues" evidence="12">
    <location>
        <begin position="465"/>
        <end position="478"/>
    </location>
</feature>
<feature type="compositionally biased region" description="Polar residues" evidence="12">
    <location>
        <begin position="220"/>
        <end position="254"/>
    </location>
</feature>
<feature type="transmembrane region" description="Helical" evidence="13">
    <location>
        <begin position="12"/>
        <end position="32"/>
    </location>
</feature>
<evidence type="ECO:0000313" key="16">
    <source>
        <dbReference type="EMBL" id="OTG34592.1"/>
    </source>
</evidence>
<feature type="compositionally biased region" description="Basic and acidic residues" evidence="12">
    <location>
        <begin position="385"/>
        <end position="398"/>
    </location>
</feature>
<evidence type="ECO:0000256" key="11">
    <source>
        <dbReference type="PROSITE-ProRule" id="PRU00134"/>
    </source>
</evidence>
<dbReference type="GO" id="GO:0031647">
    <property type="term" value="P:regulation of protein stability"/>
    <property type="evidence" value="ECO:0000318"/>
    <property type="project" value="GO_Central"/>
</dbReference>
<evidence type="ECO:0000256" key="3">
    <source>
        <dbReference type="ARBA" id="ARBA00012759"/>
    </source>
</evidence>
<feature type="compositionally biased region" description="Polar residues" evidence="12">
    <location>
        <begin position="399"/>
        <end position="423"/>
    </location>
</feature>
<evidence type="ECO:0000256" key="5">
    <source>
        <dbReference type="ARBA" id="ARBA00022723"/>
    </source>
</evidence>
<evidence type="ECO:0000256" key="13">
    <source>
        <dbReference type="SAM" id="Phobius"/>
    </source>
</evidence>
<feature type="compositionally biased region" description="Polar residues" evidence="12">
    <location>
        <begin position="563"/>
        <end position="595"/>
    </location>
</feature>
<feature type="region of interest" description="Disordered" evidence="12">
    <location>
        <begin position="145"/>
        <end position="182"/>
    </location>
</feature>
<evidence type="ECO:0000256" key="2">
    <source>
        <dbReference type="ARBA" id="ARBA00009085"/>
    </source>
</evidence>
<proteinExistence type="inferred from homology"/>
<evidence type="ECO:0000313" key="17">
    <source>
        <dbReference type="Proteomes" id="UP000215914"/>
    </source>
</evidence>
<feature type="region of interest" description="Disordered" evidence="12">
    <location>
        <begin position="308"/>
        <end position="346"/>
    </location>
</feature>
<feature type="compositionally biased region" description="Polar residues" evidence="12">
    <location>
        <begin position="329"/>
        <end position="343"/>
    </location>
</feature>
<dbReference type="STRING" id="4232.A0A251VI23"/>
<dbReference type="InterPro" id="IPR028889">
    <property type="entry name" value="USP"/>
</dbReference>
<dbReference type="AlphaFoldDB" id="A0A251VI23"/>
<gene>
    <name evidence="16" type="ORF">HannXRQ_Chr02g0047521</name>
</gene>
<dbReference type="PROSITE" id="PS01360">
    <property type="entry name" value="ZF_MYND_1"/>
    <property type="match status" value="1"/>
</dbReference>
<evidence type="ECO:0000256" key="9">
    <source>
        <dbReference type="ARBA" id="ARBA00022807"/>
    </source>
</evidence>
<evidence type="ECO:0000256" key="1">
    <source>
        <dbReference type="ARBA" id="ARBA00000707"/>
    </source>
</evidence>
<keyword evidence="7" id="KW-0833">Ubl conjugation pathway</keyword>
<dbReference type="PROSITE" id="PS50865">
    <property type="entry name" value="ZF_MYND_2"/>
    <property type="match status" value="1"/>
</dbReference>
<feature type="compositionally biased region" description="Basic and acidic residues" evidence="12">
    <location>
        <begin position="152"/>
        <end position="166"/>
    </location>
</feature>
<feature type="region of interest" description="Disordered" evidence="12">
    <location>
        <begin position="447"/>
        <end position="509"/>
    </location>
</feature>
<feature type="compositionally biased region" description="Basic and acidic residues" evidence="12">
    <location>
        <begin position="545"/>
        <end position="558"/>
    </location>
</feature>
<feature type="domain" description="MYND-type" evidence="15">
    <location>
        <begin position="96"/>
        <end position="133"/>
    </location>
</feature>
<name>A0A251VI23_HELAN</name>
<dbReference type="FunFam" id="3.90.70.10:FF:000026">
    <property type="entry name" value="Ubiquitin carboxyl-terminal hydrolase 15"/>
    <property type="match status" value="1"/>
</dbReference>
<dbReference type="EC" id="3.4.19.12" evidence="3"/>
<feature type="region of interest" description="Disordered" evidence="12">
    <location>
        <begin position="211"/>
        <end position="295"/>
    </location>
</feature>
<comment type="catalytic activity">
    <reaction evidence="1">
        <text>Thiol-dependent hydrolysis of ester, thioester, amide, peptide and isopeptide bonds formed by the C-terminal Gly of ubiquitin (a 76-residue protein attached to proteins as an intracellular targeting signal).</text>
        <dbReference type="EC" id="3.4.19.12"/>
    </reaction>
</comment>
<dbReference type="FunFam" id="6.10.140.2220:FF:000006">
    <property type="entry name" value="Ubiquitin carboxyl-terminal hydrolase 15"/>
    <property type="match status" value="1"/>
</dbReference>
<dbReference type="GO" id="GO:0004843">
    <property type="term" value="F:cysteine-type deubiquitinase activity"/>
    <property type="evidence" value="ECO:0000318"/>
    <property type="project" value="GO_Central"/>
</dbReference>
<feature type="region of interest" description="Disordered" evidence="12">
    <location>
        <begin position="369"/>
        <end position="426"/>
    </location>
</feature>
<keyword evidence="13" id="KW-0472">Membrane</keyword>
<dbReference type="GO" id="GO:0005634">
    <property type="term" value="C:nucleus"/>
    <property type="evidence" value="ECO:0000318"/>
    <property type="project" value="GO_Central"/>
</dbReference>
<dbReference type="PANTHER" id="PTHR24006">
    <property type="entry name" value="UBIQUITIN CARBOXYL-TERMINAL HYDROLASE"/>
    <property type="match status" value="1"/>
</dbReference>
<protein>
    <recommendedName>
        <fullName evidence="3">ubiquitinyl hydrolase 1</fullName>
        <ecNumber evidence="3">3.4.19.12</ecNumber>
    </recommendedName>
</protein>
<evidence type="ECO:0000256" key="8">
    <source>
        <dbReference type="ARBA" id="ARBA00022801"/>
    </source>
</evidence>
<dbReference type="EMBL" id="CM007891">
    <property type="protein sequence ID" value="OTG34592.1"/>
    <property type="molecule type" value="Genomic_DNA"/>
</dbReference>
<evidence type="ECO:0000259" key="15">
    <source>
        <dbReference type="PROSITE" id="PS50865"/>
    </source>
</evidence>
<dbReference type="GO" id="GO:0006508">
    <property type="term" value="P:proteolysis"/>
    <property type="evidence" value="ECO:0007669"/>
    <property type="project" value="UniProtKB-KW"/>
</dbReference>
<dbReference type="InterPro" id="IPR018200">
    <property type="entry name" value="USP_CS"/>
</dbReference>
<reference evidence="17" key="1">
    <citation type="journal article" date="2017" name="Nature">
        <title>The sunflower genome provides insights into oil metabolism, flowering and Asterid evolution.</title>
        <authorList>
            <person name="Badouin H."/>
            <person name="Gouzy J."/>
            <person name="Grassa C.J."/>
            <person name="Murat F."/>
            <person name="Staton S.E."/>
            <person name="Cottret L."/>
            <person name="Lelandais-Briere C."/>
            <person name="Owens G.L."/>
            <person name="Carrere S."/>
            <person name="Mayjonade B."/>
            <person name="Legrand L."/>
            <person name="Gill N."/>
            <person name="Kane N.C."/>
            <person name="Bowers J.E."/>
            <person name="Hubner S."/>
            <person name="Bellec A."/>
            <person name="Berard A."/>
            <person name="Berges H."/>
            <person name="Blanchet N."/>
            <person name="Boniface M.C."/>
            <person name="Brunel D."/>
            <person name="Catrice O."/>
            <person name="Chaidir N."/>
            <person name="Claudel C."/>
            <person name="Donnadieu C."/>
            <person name="Faraut T."/>
            <person name="Fievet G."/>
            <person name="Helmstetter N."/>
            <person name="King M."/>
            <person name="Knapp S.J."/>
            <person name="Lai Z."/>
            <person name="Le Paslier M.C."/>
            <person name="Lippi Y."/>
            <person name="Lorenzon L."/>
            <person name="Mandel J.R."/>
            <person name="Marage G."/>
            <person name="Marchand G."/>
            <person name="Marquand E."/>
            <person name="Bret-Mestries E."/>
            <person name="Morien E."/>
            <person name="Nambeesan S."/>
            <person name="Nguyen T."/>
            <person name="Pegot-Espagnet P."/>
            <person name="Pouilly N."/>
            <person name="Raftis F."/>
            <person name="Sallet E."/>
            <person name="Schiex T."/>
            <person name="Thomas J."/>
            <person name="Vandecasteele C."/>
            <person name="Vares D."/>
            <person name="Vear F."/>
            <person name="Vautrin S."/>
            <person name="Crespi M."/>
            <person name="Mangin B."/>
            <person name="Burke J.M."/>
            <person name="Salse J."/>
            <person name="Munos S."/>
            <person name="Vincourt P."/>
            <person name="Rieseberg L.H."/>
            <person name="Langlade N.B."/>
        </authorList>
    </citation>
    <scope>NUCLEOTIDE SEQUENCE [LARGE SCALE GENOMIC DNA]</scope>
    <source>
        <strain evidence="17">cv. SF193</strain>
    </source>
</reference>
<evidence type="ECO:0000259" key="14">
    <source>
        <dbReference type="PROSITE" id="PS50235"/>
    </source>
</evidence>
<dbReference type="PROSITE" id="PS00972">
    <property type="entry name" value="USP_1"/>
    <property type="match status" value="1"/>
</dbReference>
<dbReference type="Pfam" id="PF00443">
    <property type="entry name" value="UCH"/>
    <property type="match status" value="1"/>
</dbReference>
<feature type="compositionally biased region" description="Low complexity" evidence="12">
    <location>
        <begin position="314"/>
        <end position="327"/>
    </location>
</feature>
<organism evidence="16 17">
    <name type="scientific">Helianthus annuus</name>
    <name type="common">Common sunflower</name>
    <dbReference type="NCBI Taxonomy" id="4232"/>
    <lineage>
        <taxon>Eukaryota</taxon>
        <taxon>Viridiplantae</taxon>
        <taxon>Streptophyta</taxon>
        <taxon>Embryophyta</taxon>
        <taxon>Tracheophyta</taxon>
        <taxon>Spermatophyta</taxon>
        <taxon>Magnoliopsida</taxon>
        <taxon>eudicotyledons</taxon>
        <taxon>Gunneridae</taxon>
        <taxon>Pentapetalae</taxon>
        <taxon>asterids</taxon>
        <taxon>campanulids</taxon>
        <taxon>Asterales</taxon>
        <taxon>Asteraceae</taxon>
        <taxon>Asteroideae</taxon>
        <taxon>Heliantheae alliance</taxon>
        <taxon>Heliantheae</taxon>
        <taxon>Helianthus</taxon>
    </lineage>
</organism>
<dbReference type="InterPro" id="IPR050164">
    <property type="entry name" value="Peptidase_C19"/>
</dbReference>
<dbReference type="OMA" id="NNGHERY"/>
<dbReference type="InterPro" id="IPR038765">
    <property type="entry name" value="Papain-like_cys_pep_sf"/>
</dbReference>
<dbReference type="GO" id="GO:0016579">
    <property type="term" value="P:protein deubiquitination"/>
    <property type="evidence" value="ECO:0007669"/>
    <property type="project" value="InterPro"/>
</dbReference>